<organism evidence="7 8">
    <name type="scientific">Eilatimonas milleporae</name>
    <dbReference type="NCBI Taxonomy" id="911205"/>
    <lineage>
        <taxon>Bacteria</taxon>
        <taxon>Pseudomonadati</taxon>
        <taxon>Pseudomonadota</taxon>
        <taxon>Alphaproteobacteria</taxon>
        <taxon>Kordiimonadales</taxon>
        <taxon>Kordiimonadaceae</taxon>
        <taxon>Eilatimonas</taxon>
    </lineage>
</organism>
<name>A0A3M0CD31_9PROT</name>
<sequence length="191" mass="21739">MNDRNIQPRPVTKAYLERAALHYLSRYSATEARLAEVLARKVLRRCAGLEVPTDEQSEWIVEVVARCVNLGYVNDATYARRRAARMIARGRPPHQIAQDLRSKGVDRVLVESILADMSAEFGEGRLALEAGIAYARRRRFGPFRRQDSPVPPDKARKERDAMLRSGFSPDVVRRVLEADDEEDFLPWADCS</sequence>
<comment type="function">
    <text evidence="5">Modulates RecA activity.</text>
</comment>
<feature type="domain" description="RecX second three-helical" evidence="6">
    <location>
        <begin position="74"/>
        <end position="111"/>
    </location>
</feature>
<dbReference type="FunCoup" id="A0A3M0CD31">
    <property type="interactions" value="54"/>
</dbReference>
<dbReference type="OrthoDB" id="5507982at2"/>
<comment type="similarity">
    <text evidence="2 5">Belongs to the RecX family.</text>
</comment>
<evidence type="ECO:0000256" key="2">
    <source>
        <dbReference type="ARBA" id="ARBA00009695"/>
    </source>
</evidence>
<evidence type="ECO:0000256" key="5">
    <source>
        <dbReference type="HAMAP-Rule" id="MF_01114"/>
    </source>
</evidence>
<dbReference type="InParanoid" id="A0A3M0CD31"/>
<gene>
    <name evidence="5" type="primary">recX</name>
    <name evidence="7" type="ORF">BXY39_2480</name>
</gene>
<evidence type="ECO:0000259" key="6">
    <source>
        <dbReference type="Pfam" id="PF02631"/>
    </source>
</evidence>
<dbReference type="InterPro" id="IPR053924">
    <property type="entry name" value="RecX_HTH_2nd"/>
</dbReference>
<dbReference type="AlphaFoldDB" id="A0A3M0CD31"/>
<dbReference type="HAMAP" id="MF_01114">
    <property type="entry name" value="RecX"/>
    <property type="match status" value="1"/>
</dbReference>
<dbReference type="GO" id="GO:0006282">
    <property type="term" value="P:regulation of DNA repair"/>
    <property type="evidence" value="ECO:0007669"/>
    <property type="project" value="UniProtKB-UniRule"/>
</dbReference>
<evidence type="ECO:0000313" key="7">
    <source>
        <dbReference type="EMBL" id="RMB04909.1"/>
    </source>
</evidence>
<evidence type="ECO:0000256" key="4">
    <source>
        <dbReference type="ARBA" id="ARBA00022490"/>
    </source>
</evidence>
<dbReference type="Gene3D" id="1.10.10.10">
    <property type="entry name" value="Winged helix-like DNA-binding domain superfamily/Winged helix DNA-binding domain"/>
    <property type="match status" value="1"/>
</dbReference>
<keyword evidence="8" id="KW-1185">Reference proteome</keyword>
<evidence type="ECO:0000313" key="8">
    <source>
        <dbReference type="Proteomes" id="UP000271227"/>
    </source>
</evidence>
<dbReference type="EMBL" id="REFR01000012">
    <property type="protein sequence ID" value="RMB04909.1"/>
    <property type="molecule type" value="Genomic_DNA"/>
</dbReference>
<reference evidence="7 8" key="1">
    <citation type="submission" date="2018-10" db="EMBL/GenBank/DDBJ databases">
        <title>Genomic Encyclopedia of Archaeal and Bacterial Type Strains, Phase II (KMG-II): from individual species to whole genera.</title>
        <authorList>
            <person name="Goeker M."/>
        </authorList>
    </citation>
    <scope>NUCLEOTIDE SEQUENCE [LARGE SCALE GENOMIC DNA]</scope>
    <source>
        <strain evidence="7 8">DSM 25217</strain>
    </source>
</reference>
<evidence type="ECO:0000256" key="3">
    <source>
        <dbReference type="ARBA" id="ARBA00018111"/>
    </source>
</evidence>
<proteinExistence type="inferred from homology"/>
<evidence type="ECO:0000256" key="1">
    <source>
        <dbReference type="ARBA" id="ARBA00004496"/>
    </source>
</evidence>
<comment type="subcellular location">
    <subcellularLocation>
        <location evidence="1 5">Cytoplasm</location>
    </subcellularLocation>
</comment>
<dbReference type="GO" id="GO:0005737">
    <property type="term" value="C:cytoplasm"/>
    <property type="evidence" value="ECO:0007669"/>
    <property type="project" value="UniProtKB-SubCell"/>
</dbReference>
<keyword evidence="4 5" id="KW-0963">Cytoplasm</keyword>
<dbReference type="InterPro" id="IPR036388">
    <property type="entry name" value="WH-like_DNA-bd_sf"/>
</dbReference>
<dbReference type="Pfam" id="PF02631">
    <property type="entry name" value="RecX_HTH2"/>
    <property type="match status" value="1"/>
</dbReference>
<accession>A0A3M0CD31</accession>
<dbReference type="Proteomes" id="UP000271227">
    <property type="component" value="Unassembled WGS sequence"/>
</dbReference>
<dbReference type="RefSeq" id="WP_121939162.1">
    <property type="nucleotide sequence ID" value="NZ_REFR01000012.1"/>
</dbReference>
<dbReference type="InterPro" id="IPR003783">
    <property type="entry name" value="Regulatory_RecX"/>
</dbReference>
<protein>
    <recommendedName>
        <fullName evidence="3 5">Regulatory protein RecX</fullName>
    </recommendedName>
</protein>
<comment type="caution">
    <text evidence="7">The sequence shown here is derived from an EMBL/GenBank/DDBJ whole genome shotgun (WGS) entry which is preliminary data.</text>
</comment>